<dbReference type="OrthoDB" id="61110at2759"/>
<dbReference type="PROSITE" id="PS00626">
    <property type="entry name" value="RCC1_2"/>
    <property type="match status" value="1"/>
</dbReference>
<evidence type="ECO:0000313" key="4">
    <source>
        <dbReference type="Proteomes" id="UP000235392"/>
    </source>
</evidence>
<dbReference type="EMBL" id="PGCI01000625">
    <property type="protein sequence ID" value="PLW23737.1"/>
    <property type="molecule type" value="Genomic_DNA"/>
</dbReference>
<name>A0A2N5TE01_9BASI</name>
<protein>
    <submittedName>
        <fullName evidence="1">Uncharacterized protein</fullName>
    </submittedName>
</protein>
<dbReference type="STRING" id="200324.A0A2N5TE01"/>
<dbReference type="Gene3D" id="2.130.10.30">
    <property type="entry name" value="Regulator of chromosome condensation 1/beta-lactamase-inhibitor protein II"/>
    <property type="match status" value="1"/>
</dbReference>
<dbReference type="AlphaFoldDB" id="A0A2N5TE01"/>
<keyword evidence="3" id="KW-1185">Reference proteome</keyword>
<sequence>MTHLEHHLQPITVRIQSFSLVHQYHLQSNSNSRRKQNQACTVSSSSGKMGLQAEKLDNMLKPAIHSMIKDLLKKKEFEDLLHLAAGGIHTLVINSAGNIRSWGINNNPTLG</sequence>
<dbReference type="EMBL" id="PGCJ01000161">
    <property type="protein sequence ID" value="PLW42140.1"/>
    <property type="molecule type" value="Genomic_DNA"/>
</dbReference>
<dbReference type="Proteomes" id="UP000235388">
    <property type="component" value="Unassembled WGS sequence"/>
</dbReference>
<proteinExistence type="predicted"/>
<dbReference type="Proteomes" id="UP000235392">
    <property type="component" value="Unassembled WGS sequence"/>
</dbReference>
<dbReference type="InterPro" id="IPR000408">
    <property type="entry name" value="Reg_chr_condens"/>
</dbReference>
<evidence type="ECO:0000313" key="3">
    <source>
        <dbReference type="Proteomes" id="UP000235388"/>
    </source>
</evidence>
<evidence type="ECO:0000313" key="2">
    <source>
        <dbReference type="EMBL" id="PLW42140.1"/>
    </source>
</evidence>
<evidence type="ECO:0000313" key="1">
    <source>
        <dbReference type="EMBL" id="PLW23737.1"/>
    </source>
</evidence>
<accession>A0A2N5TE01</accession>
<dbReference type="InterPro" id="IPR009091">
    <property type="entry name" value="RCC1/BLIP-II"/>
</dbReference>
<gene>
    <name evidence="2" type="ORF">PCANC_10961</name>
    <name evidence="1" type="ORF">PCASD_12619</name>
</gene>
<organism evidence="1 4">
    <name type="scientific">Puccinia coronata f. sp. avenae</name>
    <dbReference type="NCBI Taxonomy" id="200324"/>
    <lineage>
        <taxon>Eukaryota</taxon>
        <taxon>Fungi</taxon>
        <taxon>Dikarya</taxon>
        <taxon>Basidiomycota</taxon>
        <taxon>Pucciniomycotina</taxon>
        <taxon>Pucciniomycetes</taxon>
        <taxon>Pucciniales</taxon>
        <taxon>Pucciniaceae</taxon>
        <taxon>Puccinia</taxon>
    </lineage>
</organism>
<dbReference type="SUPFAM" id="SSF50985">
    <property type="entry name" value="RCC1/BLIP-II"/>
    <property type="match status" value="1"/>
</dbReference>
<comment type="caution">
    <text evidence="1">The sequence shown here is derived from an EMBL/GenBank/DDBJ whole genome shotgun (WGS) entry which is preliminary data.</text>
</comment>
<reference evidence="3 4" key="1">
    <citation type="submission" date="2017-11" db="EMBL/GenBank/DDBJ databases">
        <title>De novo assembly and phasing of dikaryotic genomes from two isolates of Puccinia coronata f. sp. avenae, the causal agent of oat crown rust.</title>
        <authorList>
            <person name="Miller M.E."/>
            <person name="Zhang Y."/>
            <person name="Omidvar V."/>
            <person name="Sperschneider J."/>
            <person name="Schwessinger B."/>
            <person name="Raley C."/>
            <person name="Palmer J.M."/>
            <person name="Garnica D."/>
            <person name="Upadhyaya N."/>
            <person name="Rathjen J."/>
            <person name="Taylor J.M."/>
            <person name="Park R.F."/>
            <person name="Dodds P.N."/>
            <person name="Hirsch C.D."/>
            <person name="Kianian S.F."/>
            <person name="Figueroa M."/>
        </authorList>
    </citation>
    <scope>NUCLEOTIDE SEQUENCE [LARGE SCALE GENOMIC DNA]</scope>
    <source>
        <strain evidence="2">12NC29</strain>
        <strain evidence="1">12SD80</strain>
    </source>
</reference>